<name>A0ABU6ZQG2_9FABA</name>
<organism evidence="3 4">
    <name type="scientific">Stylosanthes scabra</name>
    <dbReference type="NCBI Taxonomy" id="79078"/>
    <lineage>
        <taxon>Eukaryota</taxon>
        <taxon>Viridiplantae</taxon>
        <taxon>Streptophyta</taxon>
        <taxon>Embryophyta</taxon>
        <taxon>Tracheophyta</taxon>
        <taxon>Spermatophyta</taxon>
        <taxon>Magnoliopsida</taxon>
        <taxon>eudicotyledons</taxon>
        <taxon>Gunneridae</taxon>
        <taxon>Pentapetalae</taxon>
        <taxon>rosids</taxon>
        <taxon>fabids</taxon>
        <taxon>Fabales</taxon>
        <taxon>Fabaceae</taxon>
        <taxon>Papilionoideae</taxon>
        <taxon>50 kb inversion clade</taxon>
        <taxon>dalbergioids sensu lato</taxon>
        <taxon>Dalbergieae</taxon>
        <taxon>Pterocarpus clade</taxon>
        <taxon>Stylosanthes</taxon>
    </lineage>
</organism>
<keyword evidence="2" id="KW-0812">Transmembrane</keyword>
<proteinExistence type="predicted"/>
<evidence type="ECO:0000313" key="3">
    <source>
        <dbReference type="EMBL" id="MED6224197.1"/>
    </source>
</evidence>
<feature type="transmembrane region" description="Helical" evidence="2">
    <location>
        <begin position="89"/>
        <end position="111"/>
    </location>
</feature>
<dbReference type="Proteomes" id="UP001341840">
    <property type="component" value="Unassembled WGS sequence"/>
</dbReference>
<comment type="caution">
    <text evidence="3">The sequence shown here is derived from an EMBL/GenBank/DDBJ whole genome shotgun (WGS) entry which is preliminary data.</text>
</comment>
<feature type="region of interest" description="Disordered" evidence="1">
    <location>
        <begin position="1"/>
        <end position="41"/>
    </location>
</feature>
<dbReference type="EMBL" id="JASCZI010273086">
    <property type="protein sequence ID" value="MED6224197.1"/>
    <property type="molecule type" value="Genomic_DNA"/>
</dbReference>
<keyword evidence="2" id="KW-0472">Membrane</keyword>
<protein>
    <submittedName>
        <fullName evidence="3">Uncharacterized protein</fullName>
    </submittedName>
</protein>
<reference evidence="3 4" key="1">
    <citation type="journal article" date="2023" name="Plants (Basel)">
        <title>Bridging the Gap: Combining Genomics and Transcriptomics Approaches to Understand Stylosanthes scabra, an Orphan Legume from the Brazilian Caatinga.</title>
        <authorList>
            <person name="Ferreira-Neto J.R.C."/>
            <person name="da Silva M.D."/>
            <person name="Binneck E."/>
            <person name="de Melo N.F."/>
            <person name="da Silva R.H."/>
            <person name="de Melo A.L.T.M."/>
            <person name="Pandolfi V."/>
            <person name="Bustamante F.O."/>
            <person name="Brasileiro-Vidal A.C."/>
            <person name="Benko-Iseppon A.M."/>
        </authorList>
    </citation>
    <scope>NUCLEOTIDE SEQUENCE [LARGE SCALE GENOMIC DNA]</scope>
    <source>
        <tissue evidence="3">Leaves</tissue>
    </source>
</reference>
<keyword evidence="2" id="KW-1133">Transmembrane helix</keyword>
<feature type="transmembrane region" description="Helical" evidence="2">
    <location>
        <begin position="131"/>
        <end position="148"/>
    </location>
</feature>
<gene>
    <name evidence="3" type="ORF">PIB30_081585</name>
</gene>
<keyword evidence="4" id="KW-1185">Reference proteome</keyword>
<evidence type="ECO:0000313" key="4">
    <source>
        <dbReference type="Proteomes" id="UP001341840"/>
    </source>
</evidence>
<feature type="compositionally biased region" description="Polar residues" evidence="1">
    <location>
        <begin position="1"/>
        <end position="13"/>
    </location>
</feature>
<sequence length="241" mass="27152">MAVASSSCSSTENRLCVRANHDPNREAPPPPPSQPRSGVRDRLPDLPDWRRYLCSVALSCSSIASKDIDLIKAFMPSSNQVMMFMRMQIANYHVVTKLAMKGKVMCMVFLIDFPTPKFGESWVEVKIEHEGKATWAIIFFAVICCLWGQRNKIIFKNGTFHLAAAKQEPVGLGEGVLSDVWVNMGHIDDAAKLMRVITWNRSFRGIPNLYEGKDDVVDLEDHETHATRDLNFCHGLPSMRD</sequence>
<evidence type="ECO:0000256" key="2">
    <source>
        <dbReference type="SAM" id="Phobius"/>
    </source>
</evidence>
<evidence type="ECO:0000256" key="1">
    <source>
        <dbReference type="SAM" id="MobiDB-lite"/>
    </source>
</evidence>
<accession>A0ABU6ZQG2</accession>